<proteinExistence type="predicted"/>
<name>A0ABT6DFF2_9BACT</name>
<comment type="caution">
    <text evidence="2">The sequence shown here is derived from an EMBL/GenBank/DDBJ whole genome shotgun (WGS) entry which is preliminary data.</text>
</comment>
<protein>
    <submittedName>
        <fullName evidence="2">NAD(P)H-binding protein</fullName>
    </submittedName>
</protein>
<keyword evidence="3" id="KW-1185">Reference proteome</keyword>
<reference evidence="2" key="1">
    <citation type="submission" date="2022-08" db="EMBL/GenBank/DDBJ databases">
        <title>Novel Bdellovibrio Species Isolated from Svalbard: Designation Bdellovibrio svalbardensis.</title>
        <authorList>
            <person name="Mitchell R.J."/>
            <person name="Choi S.Y."/>
        </authorList>
    </citation>
    <scope>NUCLEOTIDE SEQUENCE</scope>
    <source>
        <strain evidence="2">PAP01</strain>
    </source>
</reference>
<dbReference type="InterPro" id="IPR051604">
    <property type="entry name" value="Ergot_Alk_Oxidoreductase"/>
</dbReference>
<organism evidence="2 3">
    <name type="scientific">Bdellovibrio svalbardensis</name>
    <dbReference type="NCBI Taxonomy" id="2972972"/>
    <lineage>
        <taxon>Bacteria</taxon>
        <taxon>Pseudomonadati</taxon>
        <taxon>Bdellovibrionota</taxon>
        <taxon>Bdellovibrionia</taxon>
        <taxon>Bdellovibrionales</taxon>
        <taxon>Pseudobdellovibrionaceae</taxon>
        <taxon>Bdellovibrio</taxon>
    </lineage>
</organism>
<dbReference type="Pfam" id="PF05368">
    <property type="entry name" value="NmrA"/>
    <property type="match status" value="1"/>
</dbReference>
<sequence>MIFVMGATGHIGSKIVNHLLENGQQVRCLARHFPDKDAFEGAELIEGDANDVATVTDSMRHCTAAFTLIPPNLTTEELRFTQNKIGEVIAEGIEESGIKKVVNLSSIGADLNKGTGPVLGLHDQEERLNEITHADIIHLRPAFFMENLMSGIPSIISMNRYFGTVPGEAPIDMVATADIAARAAFLLMNPTFTGRNVEYVLGQRTLTFNEAIRALGMAVEKPDIEYIEVPDKEMLNYMIGAGLSRNVAEAMNELSRATSNGTLNATTTRDKINTTKTSIEEFARTTFKEAYLAAMESEKSKRSRPSPGTEARM</sequence>
<gene>
    <name evidence="2" type="ORF">NWE73_04295</name>
</gene>
<evidence type="ECO:0000313" key="3">
    <source>
        <dbReference type="Proteomes" id="UP001152321"/>
    </source>
</evidence>
<dbReference type="Proteomes" id="UP001152321">
    <property type="component" value="Unassembled WGS sequence"/>
</dbReference>
<evidence type="ECO:0000313" key="2">
    <source>
        <dbReference type="EMBL" id="MDG0815572.1"/>
    </source>
</evidence>
<evidence type="ECO:0000259" key="1">
    <source>
        <dbReference type="Pfam" id="PF05368"/>
    </source>
</evidence>
<feature type="domain" description="NmrA-like" evidence="1">
    <location>
        <begin position="2"/>
        <end position="260"/>
    </location>
</feature>
<dbReference type="SUPFAM" id="SSF51735">
    <property type="entry name" value="NAD(P)-binding Rossmann-fold domains"/>
    <property type="match status" value="1"/>
</dbReference>
<dbReference type="Gene3D" id="3.40.50.720">
    <property type="entry name" value="NAD(P)-binding Rossmann-like Domain"/>
    <property type="match status" value="1"/>
</dbReference>
<dbReference type="RefSeq" id="WP_277577047.1">
    <property type="nucleotide sequence ID" value="NZ_JANRMI010000001.1"/>
</dbReference>
<dbReference type="Gene3D" id="3.90.25.10">
    <property type="entry name" value="UDP-galactose 4-epimerase, domain 1"/>
    <property type="match status" value="1"/>
</dbReference>
<dbReference type="PANTHER" id="PTHR43162">
    <property type="match status" value="1"/>
</dbReference>
<dbReference type="InterPro" id="IPR036291">
    <property type="entry name" value="NAD(P)-bd_dom_sf"/>
</dbReference>
<dbReference type="PANTHER" id="PTHR43162:SF1">
    <property type="entry name" value="PRESTALK A DIFFERENTIATION PROTEIN A"/>
    <property type="match status" value="1"/>
</dbReference>
<dbReference type="EMBL" id="JANRMI010000001">
    <property type="protein sequence ID" value="MDG0815572.1"/>
    <property type="molecule type" value="Genomic_DNA"/>
</dbReference>
<accession>A0ABT6DFF2</accession>
<dbReference type="InterPro" id="IPR008030">
    <property type="entry name" value="NmrA-like"/>
</dbReference>